<feature type="compositionally biased region" description="Basic and acidic residues" evidence="1">
    <location>
        <begin position="75"/>
        <end position="88"/>
    </location>
</feature>
<reference evidence="2" key="2">
    <citation type="submission" date="2023-06" db="EMBL/GenBank/DDBJ databases">
        <authorList>
            <consortium name="Lawrence Berkeley National Laboratory"/>
            <person name="Mondo S.J."/>
            <person name="Hensen N."/>
            <person name="Bonometti L."/>
            <person name="Westerberg I."/>
            <person name="Brannstrom I.O."/>
            <person name="Guillou S."/>
            <person name="Cros-Aarteil S."/>
            <person name="Calhoun S."/>
            <person name="Haridas S."/>
            <person name="Kuo A."/>
            <person name="Pangilinan J."/>
            <person name="Riley R."/>
            <person name="Labutti K."/>
            <person name="Andreopoulos B."/>
            <person name="Lipzen A."/>
            <person name="Chen C."/>
            <person name="Yanf M."/>
            <person name="Daum C."/>
            <person name="Ng V."/>
            <person name="Clum A."/>
            <person name="Steindorff A."/>
            <person name="Ohm R."/>
            <person name="Martin F."/>
            <person name="Silar P."/>
            <person name="Natvig D."/>
            <person name="Lalanne C."/>
            <person name="Gautier V."/>
            <person name="Ament-Velasquez S.L."/>
            <person name="Kruys A."/>
            <person name="Hutchinson M.I."/>
            <person name="Powell A.J."/>
            <person name="Barry K."/>
            <person name="Miller A.N."/>
            <person name="Grigoriev I.V."/>
            <person name="Debuchy R."/>
            <person name="Gladieux P."/>
            <person name="Thoren M.H."/>
            <person name="Johannesson H."/>
        </authorList>
    </citation>
    <scope>NUCLEOTIDE SEQUENCE</scope>
    <source>
        <strain evidence="2">CBS 626.80</strain>
    </source>
</reference>
<proteinExistence type="predicted"/>
<evidence type="ECO:0000313" key="3">
    <source>
        <dbReference type="Proteomes" id="UP001303222"/>
    </source>
</evidence>
<dbReference type="Proteomes" id="UP001303222">
    <property type="component" value="Unassembled WGS sequence"/>
</dbReference>
<dbReference type="AlphaFoldDB" id="A0AAN6NZ93"/>
<evidence type="ECO:0000313" key="2">
    <source>
        <dbReference type="EMBL" id="KAK3954690.1"/>
    </source>
</evidence>
<accession>A0AAN6NZ93</accession>
<gene>
    <name evidence="2" type="ORF">QBC32DRAFT_383277</name>
</gene>
<feature type="compositionally biased region" description="Basic residues" evidence="1">
    <location>
        <begin position="58"/>
        <end position="73"/>
    </location>
</feature>
<comment type="caution">
    <text evidence="2">The sequence shown here is derived from an EMBL/GenBank/DDBJ whole genome shotgun (WGS) entry which is preliminary data.</text>
</comment>
<organism evidence="2 3">
    <name type="scientific">Pseudoneurospora amorphoporcata</name>
    <dbReference type="NCBI Taxonomy" id="241081"/>
    <lineage>
        <taxon>Eukaryota</taxon>
        <taxon>Fungi</taxon>
        <taxon>Dikarya</taxon>
        <taxon>Ascomycota</taxon>
        <taxon>Pezizomycotina</taxon>
        <taxon>Sordariomycetes</taxon>
        <taxon>Sordariomycetidae</taxon>
        <taxon>Sordariales</taxon>
        <taxon>Sordariaceae</taxon>
        <taxon>Pseudoneurospora</taxon>
    </lineage>
</organism>
<feature type="compositionally biased region" description="Basic and acidic residues" evidence="1">
    <location>
        <begin position="27"/>
        <end position="57"/>
    </location>
</feature>
<reference evidence="2" key="1">
    <citation type="journal article" date="2023" name="Mol. Phylogenet. Evol.">
        <title>Genome-scale phylogeny and comparative genomics of the fungal order Sordariales.</title>
        <authorList>
            <person name="Hensen N."/>
            <person name="Bonometti L."/>
            <person name="Westerberg I."/>
            <person name="Brannstrom I.O."/>
            <person name="Guillou S."/>
            <person name="Cros-Aarteil S."/>
            <person name="Calhoun S."/>
            <person name="Haridas S."/>
            <person name="Kuo A."/>
            <person name="Mondo S."/>
            <person name="Pangilinan J."/>
            <person name="Riley R."/>
            <person name="LaButti K."/>
            <person name="Andreopoulos B."/>
            <person name="Lipzen A."/>
            <person name="Chen C."/>
            <person name="Yan M."/>
            <person name="Daum C."/>
            <person name="Ng V."/>
            <person name="Clum A."/>
            <person name="Steindorff A."/>
            <person name="Ohm R.A."/>
            <person name="Martin F."/>
            <person name="Silar P."/>
            <person name="Natvig D.O."/>
            <person name="Lalanne C."/>
            <person name="Gautier V."/>
            <person name="Ament-Velasquez S.L."/>
            <person name="Kruys A."/>
            <person name="Hutchinson M.I."/>
            <person name="Powell A.J."/>
            <person name="Barry K."/>
            <person name="Miller A.N."/>
            <person name="Grigoriev I.V."/>
            <person name="Debuchy R."/>
            <person name="Gladieux P."/>
            <person name="Hiltunen Thoren M."/>
            <person name="Johannesson H."/>
        </authorList>
    </citation>
    <scope>NUCLEOTIDE SEQUENCE</scope>
    <source>
        <strain evidence="2">CBS 626.80</strain>
    </source>
</reference>
<name>A0AAN6NZ93_9PEZI</name>
<evidence type="ECO:0000256" key="1">
    <source>
        <dbReference type="SAM" id="MobiDB-lite"/>
    </source>
</evidence>
<keyword evidence="3" id="KW-1185">Reference proteome</keyword>
<dbReference type="EMBL" id="MU859086">
    <property type="protein sequence ID" value="KAK3954690.1"/>
    <property type="molecule type" value="Genomic_DNA"/>
</dbReference>
<feature type="region of interest" description="Disordered" evidence="1">
    <location>
        <begin position="27"/>
        <end position="145"/>
    </location>
</feature>
<feature type="compositionally biased region" description="Basic residues" evidence="1">
    <location>
        <begin position="112"/>
        <end position="125"/>
    </location>
</feature>
<sequence length="224" mass="24412">MSSRPDDEQDPGHALFLRLQAESVRNVAEREANMAPEEKARREAKDAEWLAERDASHAARKAPKPPKARKPPKAPKPEASRKRKRTDDSETGGGQVTETSSENPEGGPSPQKRGRGRPKGSKNKPKAGQAGAQQLSGHPGLHLACGAMGTYPAIASGRKEGRFWMVFLYLKPLPEDIGSFEDEDMNDLDEDDLFGDGLLEEPTIAEVQHGVGSFEDEDDLFGDS</sequence>
<protein>
    <submittedName>
        <fullName evidence="2">Uncharacterized protein</fullName>
    </submittedName>
</protein>